<evidence type="ECO:0000313" key="2">
    <source>
        <dbReference type="EMBL" id="MFH4984384.1"/>
    </source>
</evidence>
<feature type="compositionally biased region" description="Basic and acidic residues" evidence="1">
    <location>
        <begin position="92"/>
        <end position="103"/>
    </location>
</feature>
<feature type="compositionally biased region" description="Polar residues" evidence="1">
    <location>
        <begin position="63"/>
        <end position="80"/>
    </location>
</feature>
<dbReference type="Proteomes" id="UP001608902">
    <property type="component" value="Unassembled WGS sequence"/>
</dbReference>
<comment type="caution">
    <text evidence="2">The sequence shown here is derived from an EMBL/GenBank/DDBJ whole genome shotgun (WGS) entry which is preliminary data.</text>
</comment>
<reference evidence="2 3" key="1">
    <citation type="submission" date="2024-08" db="EMBL/GenBank/DDBJ databases">
        <title>Gnathostoma spinigerum genome.</title>
        <authorList>
            <person name="Gonzalez-Bertolin B."/>
            <person name="Monzon S."/>
            <person name="Zaballos A."/>
            <person name="Jimenez P."/>
            <person name="Dekumyoy P."/>
            <person name="Varona S."/>
            <person name="Cuesta I."/>
            <person name="Sumanam S."/>
            <person name="Adisakwattana P."/>
            <person name="Gasser R.B."/>
            <person name="Hernandez-Gonzalez A."/>
            <person name="Young N.D."/>
            <person name="Perteguer M.J."/>
        </authorList>
    </citation>
    <scope>NUCLEOTIDE SEQUENCE [LARGE SCALE GENOMIC DNA]</scope>
    <source>
        <strain evidence="2">AL3</strain>
        <tissue evidence="2">Liver</tissue>
    </source>
</reference>
<gene>
    <name evidence="2" type="ORF">AB6A40_011093</name>
</gene>
<dbReference type="EMBL" id="JBGFUD010017087">
    <property type="protein sequence ID" value="MFH4984384.1"/>
    <property type="molecule type" value="Genomic_DNA"/>
</dbReference>
<protein>
    <submittedName>
        <fullName evidence="2">Uncharacterized protein</fullName>
    </submittedName>
</protein>
<dbReference type="AlphaFoldDB" id="A0ABD6F145"/>
<evidence type="ECO:0000256" key="1">
    <source>
        <dbReference type="SAM" id="MobiDB-lite"/>
    </source>
</evidence>
<accession>A0ABD6F145</accession>
<organism evidence="2 3">
    <name type="scientific">Gnathostoma spinigerum</name>
    <dbReference type="NCBI Taxonomy" id="75299"/>
    <lineage>
        <taxon>Eukaryota</taxon>
        <taxon>Metazoa</taxon>
        <taxon>Ecdysozoa</taxon>
        <taxon>Nematoda</taxon>
        <taxon>Chromadorea</taxon>
        <taxon>Rhabditida</taxon>
        <taxon>Spirurina</taxon>
        <taxon>Gnathostomatomorpha</taxon>
        <taxon>Gnathostomatoidea</taxon>
        <taxon>Gnathostomatidae</taxon>
        <taxon>Gnathostoma</taxon>
    </lineage>
</organism>
<keyword evidence="3" id="KW-1185">Reference proteome</keyword>
<proteinExistence type="predicted"/>
<sequence>MLQPKTPDERILVDTPVPTSSLLITQQPNVTKDQLKVSYGQLHYKIDYDFSANKNHHHRRYHTQQQLQRNPKIGDSTSRAPQKRTKQYSRQRILERIDEEHSL</sequence>
<name>A0ABD6F145_9BILA</name>
<evidence type="ECO:0000313" key="3">
    <source>
        <dbReference type="Proteomes" id="UP001608902"/>
    </source>
</evidence>
<feature type="region of interest" description="Disordered" evidence="1">
    <location>
        <begin position="51"/>
        <end position="103"/>
    </location>
</feature>